<reference evidence="3" key="1">
    <citation type="journal article" date="2019" name="Int. J. Syst. Evol. Microbiol.">
        <title>The Global Catalogue of Microorganisms (GCM) 10K type strain sequencing project: providing services to taxonomists for standard genome sequencing and annotation.</title>
        <authorList>
            <consortium name="The Broad Institute Genomics Platform"/>
            <consortium name="The Broad Institute Genome Sequencing Center for Infectious Disease"/>
            <person name="Wu L."/>
            <person name="Ma J."/>
        </authorList>
    </citation>
    <scope>NUCLEOTIDE SEQUENCE [LARGE SCALE GENOMIC DNA]</scope>
    <source>
        <strain evidence="3">KCTC 23314</strain>
    </source>
</reference>
<comment type="caution">
    <text evidence="2">The sequence shown here is derived from an EMBL/GenBank/DDBJ whole genome shotgun (WGS) entry which is preliminary data.</text>
</comment>
<keyword evidence="3" id="KW-1185">Reference proteome</keyword>
<keyword evidence="1" id="KW-1133">Transmembrane helix</keyword>
<evidence type="ECO:0000313" key="2">
    <source>
        <dbReference type="EMBL" id="GHC94746.1"/>
    </source>
</evidence>
<feature type="transmembrane region" description="Helical" evidence="1">
    <location>
        <begin position="121"/>
        <end position="142"/>
    </location>
</feature>
<evidence type="ECO:0000256" key="1">
    <source>
        <dbReference type="SAM" id="Phobius"/>
    </source>
</evidence>
<dbReference type="EMBL" id="BMYK01000019">
    <property type="protein sequence ID" value="GHC94746.1"/>
    <property type="molecule type" value="Genomic_DNA"/>
</dbReference>
<keyword evidence="1" id="KW-0472">Membrane</keyword>
<accession>A0ABQ3G883</accession>
<evidence type="ECO:0000313" key="3">
    <source>
        <dbReference type="Proteomes" id="UP000626210"/>
    </source>
</evidence>
<feature type="transmembrane region" description="Helical" evidence="1">
    <location>
        <begin position="35"/>
        <end position="62"/>
    </location>
</feature>
<feature type="transmembrane region" description="Helical" evidence="1">
    <location>
        <begin position="74"/>
        <end position="101"/>
    </location>
</feature>
<protein>
    <recommendedName>
        <fullName evidence="4">Transmembrane protein</fullName>
    </recommendedName>
</protein>
<keyword evidence="1" id="KW-0812">Transmembrane</keyword>
<proteinExistence type="predicted"/>
<feature type="transmembrane region" description="Helical" evidence="1">
    <location>
        <begin position="286"/>
        <end position="306"/>
    </location>
</feature>
<sequence length="312" mass="31227">MAQSPQQENPVAASLPLASSRLETAVDAPASAVSWGAIVAGGAAAAALSLILLILGAGLGLTSLSPYGGQGASAMALGFSAIVWVMVTQALASGMGGYLAGRLRTRWAGVQGDEVFFRDTAHGFLAWAFATLATAALLTSAIGSVVGGAVKAGATVAGSAATAAVAGAVQGEGEGAGQGPAAYFIDSMFRRPAGPAQAGEIAPAGPVPAAEVARILAQAGQDKPLAPEDQRYLGQLVAERTGLPPQEAEQRVADTVARMQTKAREAEAAAREAADKARKAGITATLWLFVSMLLGAFCASLAATWGGRERDA</sequence>
<dbReference type="Proteomes" id="UP000626210">
    <property type="component" value="Unassembled WGS sequence"/>
</dbReference>
<gene>
    <name evidence="2" type="ORF">GCM10007320_46960</name>
</gene>
<evidence type="ECO:0008006" key="4">
    <source>
        <dbReference type="Google" id="ProtNLM"/>
    </source>
</evidence>
<name>A0ABQ3G883_9BURK</name>
<organism evidence="2 3">
    <name type="scientific">Pseudorhodoferax aquiterrae</name>
    <dbReference type="NCBI Taxonomy" id="747304"/>
    <lineage>
        <taxon>Bacteria</taxon>
        <taxon>Pseudomonadati</taxon>
        <taxon>Pseudomonadota</taxon>
        <taxon>Betaproteobacteria</taxon>
        <taxon>Burkholderiales</taxon>
        <taxon>Comamonadaceae</taxon>
    </lineage>
</organism>